<feature type="domain" description="Formyl transferase N-terminal" evidence="1">
    <location>
        <begin position="37"/>
        <end position="167"/>
    </location>
</feature>
<dbReference type="Pfam" id="PF02911">
    <property type="entry name" value="Formyl_trans_C"/>
    <property type="match status" value="1"/>
</dbReference>
<accession>A0ABW9RS85</accession>
<protein>
    <recommendedName>
        <fullName evidence="5">Methionyl-tRNA formyltransferase</fullName>
    </recommendedName>
</protein>
<dbReference type="Pfam" id="PF00551">
    <property type="entry name" value="Formyl_trans_N"/>
    <property type="match status" value="1"/>
</dbReference>
<dbReference type="SUPFAM" id="SSF53328">
    <property type="entry name" value="Formyltransferase"/>
    <property type="match status" value="1"/>
</dbReference>
<dbReference type="RefSeq" id="WP_155174031.1">
    <property type="nucleotide sequence ID" value="NZ_BAAAFL010000051.1"/>
</dbReference>
<dbReference type="PANTHER" id="PTHR11138">
    <property type="entry name" value="METHIONYL-TRNA FORMYLTRANSFERASE"/>
    <property type="match status" value="1"/>
</dbReference>
<name>A0ABW9RS85_9BACT</name>
<dbReference type="InterPro" id="IPR002376">
    <property type="entry name" value="Formyl_transf_N"/>
</dbReference>
<dbReference type="SUPFAM" id="SSF50486">
    <property type="entry name" value="FMT C-terminal domain-like"/>
    <property type="match status" value="1"/>
</dbReference>
<dbReference type="Proteomes" id="UP000798808">
    <property type="component" value="Unassembled WGS sequence"/>
</dbReference>
<evidence type="ECO:0000313" key="3">
    <source>
        <dbReference type="EMBL" id="MTI27024.1"/>
    </source>
</evidence>
<evidence type="ECO:0000259" key="2">
    <source>
        <dbReference type="Pfam" id="PF02911"/>
    </source>
</evidence>
<comment type="caution">
    <text evidence="3">The sequence shown here is derived from an EMBL/GenBank/DDBJ whole genome shotgun (WGS) entry which is preliminary data.</text>
</comment>
<dbReference type="EMBL" id="SMLW01000608">
    <property type="protein sequence ID" value="MTI27024.1"/>
    <property type="molecule type" value="Genomic_DNA"/>
</dbReference>
<evidence type="ECO:0008006" key="5">
    <source>
        <dbReference type="Google" id="ProtNLM"/>
    </source>
</evidence>
<evidence type="ECO:0000313" key="4">
    <source>
        <dbReference type="Proteomes" id="UP000798808"/>
    </source>
</evidence>
<evidence type="ECO:0000259" key="1">
    <source>
        <dbReference type="Pfam" id="PF00551"/>
    </source>
</evidence>
<reference evidence="3 4" key="1">
    <citation type="submission" date="2019-02" db="EMBL/GenBank/DDBJ databases">
        <authorList>
            <person name="Goldberg S.R."/>
            <person name="Haltli B.A."/>
            <person name="Correa H."/>
            <person name="Russell K.G."/>
        </authorList>
    </citation>
    <scope>NUCLEOTIDE SEQUENCE [LARGE SCALE GENOMIC DNA]</scope>
    <source>
        <strain evidence="3 4">JCM 16186</strain>
    </source>
</reference>
<gene>
    <name evidence="3" type="ORF">E1163_18855</name>
</gene>
<dbReference type="PANTHER" id="PTHR11138:SF5">
    <property type="entry name" value="METHIONYL-TRNA FORMYLTRANSFERASE, MITOCHONDRIAL"/>
    <property type="match status" value="1"/>
</dbReference>
<dbReference type="Gene3D" id="3.40.50.12230">
    <property type="match status" value="1"/>
</dbReference>
<dbReference type="InterPro" id="IPR011034">
    <property type="entry name" value="Formyl_transferase-like_C_sf"/>
</dbReference>
<dbReference type="InterPro" id="IPR036477">
    <property type="entry name" value="Formyl_transf_N_sf"/>
</dbReference>
<organism evidence="3 4">
    <name type="scientific">Fulvivirga kasyanovii</name>
    <dbReference type="NCBI Taxonomy" id="396812"/>
    <lineage>
        <taxon>Bacteria</taxon>
        <taxon>Pseudomonadati</taxon>
        <taxon>Bacteroidota</taxon>
        <taxon>Cytophagia</taxon>
        <taxon>Cytophagales</taxon>
        <taxon>Fulvivirgaceae</taxon>
        <taxon>Fulvivirga</taxon>
    </lineage>
</organism>
<proteinExistence type="predicted"/>
<feature type="domain" description="Formyl transferase C-terminal" evidence="2">
    <location>
        <begin position="198"/>
        <end position="284"/>
    </location>
</feature>
<sequence length="319" mass="35389">MRVILFTNSHWSIPLMIRLEEQKLLAGIVLTDFDHEANITIKAFAEAKEVPLQRVSREELKSDSFTTWLEELSPELGICLTFPYKIPEQVFTVPQYGIVNLHFGAFPEYGGADPLFWVLKNGERTATLSYQQMNEKIDGGPELMREQLSIFPGENYGLLGARLSQLAASSIERLFEKVTTPKTDDTGQAPVNLYKRPTQQELTIDWQNQTSDQIEALVNAANPVYGGAITYFRGAMIWILEVSPANVSNSALLGPGSIVHADQQNGVFVLCSDYRYLRLNIIKTPECILTGGKLAALGLKSGEKLGLNAVSSKQPKILV</sequence>
<dbReference type="InterPro" id="IPR005793">
    <property type="entry name" value="Formyl_trans_C"/>
</dbReference>
<keyword evidence="4" id="KW-1185">Reference proteome</keyword>